<feature type="chain" id="PRO_5017351918" description="Pollen allergen Poa p IX/Phl p VI domain-containing protein" evidence="2">
    <location>
        <begin position="29"/>
        <end position="217"/>
    </location>
</feature>
<keyword evidence="2" id="KW-0732">Signal</keyword>
<dbReference type="EnsemblPlants" id="TraesCS4A02G340000.1">
    <property type="protein sequence ID" value="TraesCS4A02G340000.1.cds1"/>
    <property type="gene ID" value="TraesCS4A02G340000"/>
</dbReference>
<dbReference type="GeneID" id="123082647"/>
<dbReference type="AlphaFoldDB" id="A0A3B6HYN0"/>
<dbReference type="Gramene" id="TraesKAR4A01G0383760.1">
    <property type="protein sequence ID" value="cds.TraesKAR4A01G0383760.1"/>
    <property type="gene ID" value="TraesKAR4A01G0383760"/>
</dbReference>
<dbReference type="Gramene" id="TraesJUL4A03G02179040.1">
    <property type="protein sequence ID" value="TraesJUL4A03G02179040.1.CDS1"/>
    <property type="gene ID" value="TraesJUL4A03G02179040"/>
</dbReference>
<proteinExistence type="inferred from homology"/>
<dbReference type="Gramene" id="TraesCS4A02G340000.1">
    <property type="protein sequence ID" value="TraesCS4A02G340000.1.cds1"/>
    <property type="gene ID" value="TraesCS4A02G340000"/>
</dbReference>
<sequence>MAMVKNIACTLFLAAIVVAATLVPAASAAGDKSIEEMDSSIKKAFDAVIAAAPASKRSAVESFVLKQKVAATASLNEAAGDKKKLDEIVTAYKMASDAVLAAKPADKYAVFDKTFSEAGHPPTVKAVDALENSFKEAIGDVVAAAPAPQQDEMKALVFQQTVVAANMLAQSAKDKKLFAAVTTAYKVASDAVLAAAPADKYSVMEKTFAEAADVKAA</sequence>
<accession>A0A3B6HYN0</accession>
<evidence type="ECO:0000256" key="1">
    <source>
        <dbReference type="ARBA" id="ARBA00008818"/>
    </source>
</evidence>
<feature type="signal peptide" evidence="2">
    <location>
        <begin position="1"/>
        <end position="28"/>
    </location>
</feature>
<dbReference type="Proteomes" id="UP000019116">
    <property type="component" value="Chromosome 4A"/>
</dbReference>
<comment type="similarity">
    <text evidence="1">Belongs to the Poa p IX/Phl p VI allergen family.</text>
</comment>
<dbReference type="Gramene" id="TraesROB_scaffold_049423_01G000200.1">
    <property type="protein sequence ID" value="TraesROB_scaffold_049423_01G000200.1"/>
    <property type="gene ID" value="TraesROB_scaffold_049423_01G000200"/>
</dbReference>
<protein>
    <recommendedName>
        <fullName evidence="5">Pollen allergen Poa p IX/Phl p VI domain-containing protein</fullName>
    </recommendedName>
</protein>
<dbReference type="Gramene" id="TraesNOR4A03G02181600.1">
    <property type="protein sequence ID" value="TraesNOR4A03G02181600.1.CDS1"/>
    <property type="gene ID" value="TraesNOR4A03G02181600"/>
</dbReference>
<name>A0A3B6HYN0_WHEAT</name>
<dbReference type="Gramene" id="TraesCS4A03G0832200.1">
    <property type="protein sequence ID" value="TraesCS4A03G0832200.1.CDS1"/>
    <property type="gene ID" value="TraesCS4A03G0832200"/>
</dbReference>
<dbReference type="Gramene" id="TraesMAC4A03G02158750.1">
    <property type="protein sequence ID" value="TraesMAC4A03G02158750.1.CDS1"/>
    <property type="gene ID" value="TraesMAC4A03G02158750"/>
</dbReference>
<organism evidence="3">
    <name type="scientific">Triticum aestivum</name>
    <name type="common">Wheat</name>
    <dbReference type="NCBI Taxonomy" id="4565"/>
    <lineage>
        <taxon>Eukaryota</taxon>
        <taxon>Viridiplantae</taxon>
        <taxon>Streptophyta</taxon>
        <taxon>Embryophyta</taxon>
        <taxon>Tracheophyta</taxon>
        <taxon>Spermatophyta</taxon>
        <taxon>Magnoliopsida</taxon>
        <taxon>Liliopsida</taxon>
        <taxon>Poales</taxon>
        <taxon>Poaceae</taxon>
        <taxon>BOP clade</taxon>
        <taxon>Pooideae</taxon>
        <taxon>Triticodae</taxon>
        <taxon>Triticeae</taxon>
        <taxon>Triticinae</taxon>
        <taxon>Triticum</taxon>
    </lineage>
</organism>
<dbReference type="Gramene" id="TraesCAD_scaffold_049094_01G000200.1">
    <property type="protein sequence ID" value="TraesCAD_scaffold_049094_01G000200.1"/>
    <property type="gene ID" value="TraesCAD_scaffold_049094_01G000200"/>
</dbReference>
<dbReference type="Gramene" id="TraesLAC4A03G02112470.1">
    <property type="protein sequence ID" value="TraesLAC4A03G02112470.1.CDS1"/>
    <property type="gene ID" value="TraesLAC4A03G02112470"/>
</dbReference>
<dbReference type="Gramene" id="TraesPARA_EIv1.0_1226680.1">
    <property type="protein sequence ID" value="TraesPARA_EIv1.0_1226680.1.CDS1"/>
    <property type="gene ID" value="TraesPARA_EIv1.0_1226680"/>
</dbReference>
<dbReference type="Gramene" id="TraesJAG4A03G02160670.1">
    <property type="protein sequence ID" value="TraesJAG4A03G02160670.1.CDS1"/>
    <property type="gene ID" value="TraesJAG4A03G02160670"/>
</dbReference>
<reference evidence="3" key="1">
    <citation type="submission" date="2018-08" db="EMBL/GenBank/DDBJ databases">
        <authorList>
            <person name="Rossello M."/>
        </authorList>
    </citation>
    <scope>NUCLEOTIDE SEQUENCE [LARGE SCALE GENOMIC DNA]</scope>
    <source>
        <strain evidence="3">cv. Chinese Spring</strain>
    </source>
</reference>
<evidence type="ECO:0000313" key="4">
    <source>
        <dbReference type="Proteomes" id="UP000019116"/>
    </source>
</evidence>
<dbReference type="RefSeq" id="XP_044360879.1">
    <property type="nucleotide sequence ID" value="XM_044504944.1"/>
</dbReference>
<dbReference type="OMA" id="PFCETYA"/>
<dbReference type="Gramene" id="TraesCLE_scaffold_009017_01G000200.1">
    <property type="protein sequence ID" value="TraesCLE_scaffold_009017_01G000200.1"/>
    <property type="gene ID" value="TraesCLE_scaffold_009017_01G000200"/>
</dbReference>
<reference evidence="3" key="2">
    <citation type="submission" date="2018-10" db="UniProtKB">
        <authorList>
            <consortium name="EnsemblPlants"/>
        </authorList>
    </citation>
    <scope>IDENTIFICATION</scope>
</reference>
<dbReference type="InterPro" id="IPR035506">
    <property type="entry name" value="Pollen_allergen/Os"/>
</dbReference>
<dbReference type="Gene3D" id="1.20.120.320">
    <property type="entry name" value="Group V grass pollen allergen"/>
    <property type="match status" value="2"/>
</dbReference>
<evidence type="ECO:0008006" key="5">
    <source>
        <dbReference type="Google" id="ProtNLM"/>
    </source>
</evidence>
<evidence type="ECO:0000313" key="3">
    <source>
        <dbReference type="EnsemblPlants" id="TraesCS4A02G340000.1.cds1"/>
    </source>
</evidence>
<dbReference type="SUPFAM" id="SSF81736">
    <property type="entry name" value="Group V grass pollen allergen"/>
    <property type="match status" value="2"/>
</dbReference>
<keyword evidence="4" id="KW-1185">Reference proteome</keyword>
<gene>
    <name evidence="3" type="primary">LOC123082647</name>
</gene>
<evidence type="ECO:0000256" key="2">
    <source>
        <dbReference type="SAM" id="SignalP"/>
    </source>
</evidence>
<dbReference type="Gramene" id="TraesSYM4A03G02186640.1">
    <property type="protein sequence ID" value="TraesSYM4A03G02186640.1.CDS1"/>
    <property type="gene ID" value="TraesSYM4A03G02186640"/>
</dbReference>